<feature type="compositionally biased region" description="Polar residues" evidence="1">
    <location>
        <begin position="208"/>
        <end position="217"/>
    </location>
</feature>
<feature type="compositionally biased region" description="Polar residues" evidence="1">
    <location>
        <begin position="322"/>
        <end position="332"/>
    </location>
</feature>
<accession>A0A9N9ZP92</accession>
<feature type="compositionally biased region" description="Low complexity" evidence="1">
    <location>
        <begin position="67"/>
        <end position="83"/>
    </location>
</feature>
<feature type="region of interest" description="Disordered" evidence="1">
    <location>
        <begin position="317"/>
        <end position="462"/>
    </location>
</feature>
<evidence type="ECO:0000259" key="2">
    <source>
        <dbReference type="Pfam" id="PF13257"/>
    </source>
</evidence>
<feature type="compositionally biased region" description="Pro residues" evidence="1">
    <location>
        <begin position="111"/>
        <end position="121"/>
    </location>
</feature>
<feature type="compositionally biased region" description="Polar residues" evidence="1">
    <location>
        <begin position="405"/>
        <end position="429"/>
    </location>
</feature>
<feature type="region of interest" description="Disordered" evidence="1">
    <location>
        <begin position="159"/>
        <end position="227"/>
    </location>
</feature>
<organism evidence="3 4">
    <name type="scientific">Clonostachys solani</name>
    <dbReference type="NCBI Taxonomy" id="160281"/>
    <lineage>
        <taxon>Eukaryota</taxon>
        <taxon>Fungi</taxon>
        <taxon>Dikarya</taxon>
        <taxon>Ascomycota</taxon>
        <taxon>Pezizomycotina</taxon>
        <taxon>Sordariomycetes</taxon>
        <taxon>Hypocreomycetidae</taxon>
        <taxon>Hypocreales</taxon>
        <taxon>Bionectriaceae</taxon>
        <taxon>Clonostachys</taxon>
    </lineage>
</organism>
<protein>
    <recommendedName>
        <fullName evidence="2">DUF4048 domain-containing protein</fullName>
    </recommendedName>
</protein>
<feature type="compositionally biased region" description="Polar residues" evidence="1">
    <location>
        <begin position="339"/>
        <end position="350"/>
    </location>
</feature>
<gene>
    <name evidence="3" type="ORF">CSOL1703_00008085</name>
</gene>
<sequence>MASEQHIRRRSSVADRTQVASIAAAAATASTFAAHPKISRDDGDQDSDAESFNSMPPPPPPAHDVLATRSARATSFASRNANRLSLTLPIAAPSSDPSRPTPALSSNASIPPTPLGTPVPATPASANDFIIAVAAQERRVLELKEELARAESDLALLKKQWASQESHSRKADSKRGIHARPAPTTPVLDDEASGPRTSMESDLRRSMLLQTQNTPSSNRRRVLRGGHARTLSLLSPLKTDAGLGLQEEPDQDGFRQPFRFPPPERMVAQPPVTPNLSKRSSWQPQTQLSQTNVPGLVEDFRLGLKAFVEDIRQITVGDEPITGQSSRYNNVVSPARASPSGQETIRASHSSRAKVDNLFDSPTPSTRSAAAATKSGEATPEKAPTRRNKHFSWTPLSFDSLDDNAWTSWESPPASVKSTRWSGSTINSSHTDDSEAPEMSEEDGLQSKVKSPGPDATAFNPKLGELLPNVVNKLSPSNIKRTANQLMDEWERSLVEPSPDKENTV</sequence>
<feature type="compositionally biased region" description="Polar residues" evidence="1">
    <location>
        <begin position="95"/>
        <end position="110"/>
    </location>
</feature>
<keyword evidence="4" id="KW-1185">Reference proteome</keyword>
<feature type="region of interest" description="Disordered" evidence="1">
    <location>
        <begin position="242"/>
        <end position="290"/>
    </location>
</feature>
<feature type="compositionally biased region" description="Acidic residues" evidence="1">
    <location>
        <begin position="434"/>
        <end position="444"/>
    </location>
</feature>
<comment type="caution">
    <text evidence="3">The sequence shown here is derived from an EMBL/GenBank/DDBJ whole genome shotgun (WGS) entry which is preliminary data.</text>
</comment>
<dbReference type="OrthoDB" id="4097086at2759"/>
<feature type="domain" description="DUF4048" evidence="2">
    <location>
        <begin position="298"/>
        <end position="390"/>
    </location>
</feature>
<proteinExistence type="predicted"/>
<feature type="compositionally biased region" description="Basic residues" evidence="1">
    <location>
        <begin position="218"/>
        <end position="227"/>
    </location>
</feature>
<feature type="compositionally biased region" description="Basic and acidic residues" evidence="1">
    <location>
        <begin position="166"/>
        <end position="175"/>
    </location>
</feature>
<name>A0A9N9ZP92_9HYPO</name>
<dbReference type="EMBL" id="CABFOC020000091">
    <property type="protein sequence ID" value="CAH0059052.1"/>
    <property type="molecule type" value="Genomic_DNA"/>
</dbReference>
<feature type="compositionally biased region" description="Polar residues" evidence="1">
    <location>
        <begin position="274"/>
        <end position="290"/>
    </location>
</feature>
<feature type="region of interest" description="Disordered" evidence="1">
    <location>
        <begin position="30"/>
        <end position="123"/>
    </location>
</feature>
<feature type="region of interest" description="Disordered" evidence="1">
    <location>
        <begin position="1"/>
        <end position="20"/>
    </location>
</feature>
<dbReference type="Pfam" id="PF13257">
    <property type="entry name" value="DUF4048"/>
    <property type="match status" value="1"/>
</dbReference>
<dbReference type="AlphaFoldDB" id="A0A9N9ZP92"/>
<evidence type="ECO:0000313" key="4">
    <source>
        <dbReference type="Proteomes" id="UP000775872"/>
    </source>
</evidence>
<evidence type="ECO:0000313" key="3">
    <source>
        <dbReference type="EMBL" id="CAH0059052.1"/>
    </source>
</evidence>
<feature type="compositionally biased region" description="Low complexity" evidence="1">
    <location>
        <begin position="361"/>
        <end position="375"/>
    </location>
</feature>
<dbReference type="Proteomes" id="UP000775872">
    <property type="component" value="Unassembled WGS sequence"/>
</dbReference>
<reference evidence="3" key="1">
    <citation type="submission" date="2021-10" db="EMBL/GenBank/DDBJ databases">
        <authorList>
            <person name="Piombo E."/>
        </authorList>
    </citation>
    <scope>NUCLEOTIDE SEQUENCE</scope>
</reference>
<dbReference type="InterPro" id="IPR025122">
    <property type="entry name" value="DUF4048"/>
</dbReference>
<evidence type="ECO:0000256" key="1">
    <source>
        <dbReference type="SAM" id="MobiDB-lite"/>
    </source>
</evidence>